<dbReference type="RefSeq" id="WP_189172565.1">
    <property type="nucleotide sequence ID" value="NZ_BMNG01000001.1"/>
</dbReference>
<accession>A0ABQ2LHS6</accession>
<dbReference type="Proteomes" id="UP000656881">
    <property type="component" value="Unassembled WGS sequence"/>
</dbReference>
<feature type="compositionally biased region" description="Low complexity" evidence="1">
    <location>
        <begin position="33"/>
        <end position="53"/>
    </location>
</feature>
<feature type="region of interest" description="Disordered" evidence="1">
    <location>
        <begin position="1"/>
        <end position="56"/>
    </location>
</feature>
<name>A0ABQ2LHS6_9ACTN</name>
<protein>
    <submittedName>
        <fullName evidence="2">Uncharacterized protein</fullName>
    </submittedName>
</protein>
<evidence type="ECO:0000256" key="1">
    <source>
        <dbReference type="SAM" id="MobiDB-lite"/>
    </source>
</evidence>
<proteinExistence type="predicted"/>
<reference evidence="3" key="1">
    <citation type="journal article" date="2019" name="Int. J. Syst. Evol. Microbiol.">
        <title>The Global Catalogue of Microorganisms (GCM) 10K type strain sequencing project: providing services to taxonomists for standard genome sequencing and annotation.</title>
        <authorList>
            <consortium name="The Broad Institute Genomics Platform"/>
            <consortium name="The Broad Institute Genome Sequencing Center for Infectious Disease"/>
            <person name="Wu L."/>
            <person name="Ma J."/>
        </authorList>
    </citation>
    <scope>NUCLEOTIDE SEQUENCE [LARGE SCALE GENOMIC DNA]</scope>
    <source>
        <strain evidence="3">CGMCC 4.7349</strain>
    </source>
</reference>
<comment type="caution">
    <text evidence="2">The sequence shown here is derived from an EMBL/GenBank/DDBJ whole genome shotgun (WGS) entry which is preliminary data.</text>
</comment>
<gene>
    <name evidence="2" type="ORF">GCM10012286_04210</name>
</gene>
<evidence type="ECO:0000313" key="3">
    <source>
        <dbReference type="Proteomes" id="UP000656881"/>
    </source>
</evidence>
<sequence>MTHDFGEEWAQLKQDALDRRAAEAPMQLAQADGTSPAPGASMGGPPDLGLSDGPIRKKAGDFRVVKSDARDRSRMDDCEAVGRTHSSWAAGAASKDCVGAWQRHLHKLGDRVEEATAGLTKAMDHQISEDGSVAARLRAAGSWLEKA</sequence>
<dbReference type="EMBL" id="BMNG01000001">
    <property type="protein sequence ID" value="GGO34714.1"/>
    <property type="molecule type" value="Genomic_DNA"/>
</dbReference>
<keyword evidence="3" id="KW-1185">Reference proteome</keyword>
<organism evidence="2 3">
    <name type="scientific">Streptomyces lasiicapitis</name>
    <dbReference type="NCBI Taxonomy" id="1923961"/>
    <lineage>
        <taxon>Bacteria</taxon>
        <taxon>Bacillati</taxon>
        <taxon>Actinomycetota</taxon>
        <taxon>Actinomycetes</taxon>
        <taxon>Kitasatosporales</taxon>
        <taxon>Streptomycetaceae</taxon>
        <taxon>Streptomyces</taxon>
    </lineage>
</organism>
<evidence type="ECO:0000313" key="2">
    <source>
        <dbReference type="EMBL" id="GGO34714.1"/>
    </source>
</evidence>